<name>A0AAW1YQQ8_RUBAR</name>
<reference evidence="1 2" key="1">
    <citation type="journal article" date="2023" name="G3 (Bethesda)">
        <title>A chromosome-length genome assembly and annotation of blackberry (Rubus argutus, cv. 'Hillquist').</title>
        <authorList>
            <person name="Bruna T."/>
            <person name="Aryal R."/>
            <person name="Dudchenko O."/>
            <person name="Sargent D.J."/>
            <person name="Mead D."/>
            <person name="Buti M."/>
            <person name="Cavallini A."/>
            <person name="Hytonen T."/>
            <person name="Andres J."/>
            <person name="Pham M."/>
            <person name="Weisz D."/>
            <person name="Mascagni F."/>
            <person name="Usai G."/>
            <person name="Natali L."/>
            <person name="Bassil N."/>
            <person name="Fernandez G.E."/>
            <person name="Lomsadze A."/>
            <person name="Armour M."/>
            <person name="Olukolu B."/>
            <person name="Poorten T."/>
            <person name="Britton C."/>
            <person name="Davik J."/>
            <person name="Ashrafi H."/>
            <person name="Aiden E.L."/>
            <person name="Borodovsky M."/>
            <person name="Worthington M."/>
        </authorList>
    </citation>
    <scope>NUCLEOTIDE SEQUENCE [LARGE SCALE GENOMIC DNA]</scope>
    <source>
        <strain evidence="1">PI 553951</strain>
    </source>
</reference>
<organism evidence="1 2">
    <name type="scientific">Rubus argutus</name>
    <name type="common">Southern blackberry</name>
    <dbReference type="NCBI Taxonomy" id="59490"/>
    <lineage>
        <taxon>Eukaryota</taxon>
        <taxon>Viridiplantae</taxon>
        <taxon>Streptophyta</taxon>
        <taxon>Embryophyta</taxon>
        <taxon>Tracheophyta</taxon>
        <taxon>Spermatophyta</taxon>
        <taxon>Magnoliopsida</taxon>
        <taxon>eudicotyledons</taxon>
        <taxon>Gunneridae</taxon>
        <taxon>Pentapetalae</taxon>
        <taxon>rosids</taxon>
        <taxon>fabids</taxon>
        <taxon>Rosales</taxon>
        <taxon>Rosaceae</taxon>
        <taxon>Rosoideae</taxon>
        <taxon>Rosoideae incertae sedis</taxon>
        <taxon>Rubus</taxon>
    </lineage>
</organism>
<dbReference type="AlphaFoldDB" id="A0AAW1YQQ8"/>
<accession>A0AAW1YQQ8</accession>
<dbReference type="EMBL" id="JBEDUW010000001">
    <property type="protein sequence ID" value="KAK9951017.1"/>
    <property type="molecule type" value="Genomic_DNA"/>
</dbReference>
<sequence length="150" mass="16810">MPLSLIYLRGPYAHLISQAHQNNSSIPPPTLNTCTFNHQSIITVTPHLHQFITVAALYQLQSTMAITTIKASHQPSAAIQSHRMLWTLSSATQPWLSLTHCCYNQTSIHQFIITILRRVPDCILTPLSLKAAHHQPCTVHEATTCKRNLI</sequence>
<proteinExistence type="predicted"/>
<keyword evidence="2" id="KW-1185">Reference proteome</keyword>
<dbReference type="Proteomes" id="UP001457282">
    <property type="component" value="Unassembled WGS sequence"/>
</dbReference>
<evidence type="ECO:0000313" key="1">
    <source>
        <dbReference type="EMBL" id="KAK9951017.1"/>
    </source>
</evidence>
<evidence type="ECO:0000313" key="2">
    <source>
        <dbReference type="Proteomes" id="UP001457282"/>
    </source>
</evidence>
<comment type="caution">
    <text evidence="1">The sequence shown here is derived from an EMBL/GenBank/DDBJ whole genome shotgun (WGS) entry which is preliminary data.</text>
</comment>
<gene>
    <name evidence="1" type="ORF">M0R45_006479</name>
</gene>
<protein>
    <submittedName>
        <fullName evidence="1">Uncharacterized protein</fullName>
    </submittedName>
</protein>